<dbReference type="Gene3D" id="4.10.1240.30">
    <property type="match status" value="1"/>
</dbReference>
<evidence type="ECO:0000313" key="8">
    <source>
        <dbReference type="EMBL" id="NXM58163.1"/>
    </source>
</evidence>
<sequence>CTGNGICKCRVCECFPNFTGSACDCSLDTTPCMASNGQICNGRGTCECGTCNCTDPKFQGPTCEMCQTCLGVCAEHKDCVQCRAFGKGEKKETCSEECMHFNMTLVESRDKLPQPGQPDPLSHCKEKDVDDCWFYFTYSVNSNGEAIVHVVK</sequence>
<dbReference type="Gene3D" id="2.10.25.10">
    <property type="entry name" value="Laminin"/>
    <property type="match status" value="2"/>
</dbReference>
<dbReference type="GO" id="GO:0045202">
    <property type="term" value="C:synapse"/>
    <property type="evidence" value="ECO:0007669"/>
    <property type="project" value="TreeGrafter"/>
</dbReference>
<dbReference type="GO" id="GO:0016477">
    <property type="term" value="P:cell migration"/>
    <property type="evidence" value="ECO:0007669"/>
    <property type="project" value="TreeGrafter"/>
</dbReference>
<dbReference type="GO" id="GO:0001968">
    <property type="term" value="F:fibronectin binding"/>
    <property type="evidence" value="ECO:0007669"/>
    <property type="project" value="TreeGrafter"/>
</dbReference>
<keyword evidence="4" id="KW-0472">Membrane</keyword>
<dbReference type="FunFam" id="2.10.25.10:FF:000043">
    <property type="entry name" value="Integrin beta"/>
    <property type="match status" value="1"/>
</dbReference>
<dbReference type="PROSITE" id="PS52047">
    <property type="entry name" value="I_EGF_2"/>
    <property type="match status" value="1"/>
</dbReference>
<dbReference type="InterPro" id="IPR036349">
    <property type="entry name" value="Integrin_bsu_tail_dom_sf"/>
</dbReference>
<evidence type="ECO:0000256" key="2">
    <source>
        <dbReference type="ARBA" id="ARBA00022729"/>
    </source>
</evidence>
<evidence type="ECO:0000256" key="5">
    <source>
        <dbReference type="ARBA" id="ARBA00023157"/>
    </source>
</evidence>
<dbReference type="GO" id="GO:0005925">
    <property type="term" value="C:focal adhesion"/>
    <property type="evidence" value="ECO:0007669"/>
    <property type="project" value="TreeGrafter"/>
</dbReference>
<comment type="caution">
    <text evidence="8">The sequence shown here is derived from an EMBL/GenBank/DDBJ whole genome shotgun (WGS) entry which is preliminary data.</text>
</comment>
<dbReference type="InterPro" id="IPR057243">
    <property type="entry name" value="Integrin_I-EGF_CS"/>
</dbReference>
<protein>
    <submittedName>
        <fullName evidence="8">ITB1 protein</fullName>
    </submittedName>
</protein>
<dbReference type="GO" id="GO:0007229">
    <property type="term" value="P:integrin-mediated signaling pathway"/>
    <property type="evidence" value="ECO:0007669"/>
    <property type="project" value="TreeGrafter"/>
</dbReference>
<dbReference type="PANTHER" id="PTHR10082">
    <property type="entry name" value="INTEGRIN BETA SUBUNIT"/>
    <property type="match status" value="1"/>
</dbReference>
<evidence type="ECO:0000256" key="6">
    <source>
        <dbReference type="ARBA" id="ARBA00023180"/>
    </source>
</evidence>
<evidence type="ECO:0000256" key="3">
    <source>
        <dbReference type="ARBA" id="ARBA00022737"/>
    </source>
</evidence>
<gene>
    <name evidence="8" type="primary">Itgb1_1</name>
    <name evidence="8" type="ORF">ILLCLE_R10783</name>
</gene>
<keyword evidence="4" id="KW-0812">Transmembrane</keyword>
<feature type="non-terminal residue" evidence="8">
    <location>
        <position position="1"/>
    </location>
</feature>
<dbReference type="GO" id="GO:0033627">
    <property type="term" value="P:cell adhesion mediated by integrin"/>
    <property type="evidence" value="ECO:0007669"/>
    <property type="project" value="TreeGrafter"/>
</dbReference>
<dbReference type="GO" id="GO:0043236">
    <property type="term" value="F:laminin binding"/>
    <property type="evidence" value="ECO:0007669"/>
    <property type="project" value="TreeGrafter"/>
</dbReference>
<dbReference type="AlphaFoldDB" id="A0A7L1C9Z3"/>
<dbReference type="SUPFAM" id="SSF69687">
    <property type="entry name" value="Integrin beta tail domain"/>
    <property type="match status" value="1"/>
</dbReference>
<dbReference type="GO" id="GO:0098609">
    <property type="term" value="P:cell-cell adhesion"/>
    <property type="evidence" value="ECO:0007669"/>
    <property type="project" value="TreeGrafter"/>
</dbReference>
<dbReference type="FunFam" id="4.10.1240.30:FF:000002">
    <property type="entry name" value="Integrin beta"/>
    <property type="match status" value="1"/>
</dbReference>
<dbReference type="Pfam" id="PF07974">
    <property type="entry name" value="EGF_2"/>
    <property type="match status" value="1"/>
</dbReference>
<dbReference type="SUPFAM" id="SSF57196">
    <property type="entry name" value="EGF/Laminin"/>
    <property type="match status" value="1"/>
</dbReference>
<dbReference type="GO" id="GO:0098639">
    <property type="term" value="F:collagen binding involved in cell-matrix adhesion"/>
    <property type="evidence" value="ECO:0007669"/>
    <property type="project" value="TreeGrafter"/>
</dbReference>
<dbReference type="PANTHER" id="PTHR10082:SF28">
    <property type="entry name" value="INTEGRIN BETA-1"/>
    <property type="match status" value="1"/>
</dbReference>
<dbReference type="Pfam" id="PF07965">
    <property type="entry name" value="Integrin_B_tail"/>
    <property type="match status" value="1"/>
</dbReference>
<dbReference type="GO" id="GO:0019901">
    <property type="term" value="F:protein kinase binding"/>
    <property type="evidence" value="ECO:0007669"/>
    <property type="project" value="TreeGrafter"/>
</dbReference>
<dbReference type="InterPro" id="IPR013111">
    <property type="entry name" value="EGF_extracell"/>
</dbReference>
<dbReference type="GO" id="GO:0009986">
    <property type="term" value="C:cell surface"/>
    <property type="evidence" value="ECO:0007669"/>
    <property type="project" value="TreeGrafter"/>
</dbReference>
<keyword evidence="9" id="KW-1185">Reference proteome</keyword>
<feature type="domain" description="Integrin beta subunit tail" evidence="7">
    <location>
        <begin position="73"/>
        <end position="152"/>
    </location>
</feature>
<keyword evidence="3" id="KW-0677">Repeat</keyword>
<evidence type="ECO:0000259" key="7">
    <source>
        <dbReference type="SMART" id="SM01242"/>
    </source>
</evidence>
<keyword evidence="6" id="KW-0325">Glycoprotein</keyword>
<dbReference type="GO" id="GO:0019960">
    <property type="term" value="F:C-X3-C chemokine binding"/>
    <property type="evidence" value="ECO:0007669"/>
    <property type="project" value="TreeGrafter"/>
</dbReference>
<dbReference type="GO" id="GO:0005178">
    <property type="term" value="F:integrin binding"/>
    <property type="evidence" value="ECO:0007669"/>
    <property type="project" value="TreeGrafter"/>
</dbReference>
<accession>A0A7L1C9Z3</accession>
<evidence type="ECO:0000313" key="9">
    <source>
        <dbReference type="Proteomes" id="UP000534634"/>
    </source>
</evidence>
<evidence type="ECO:0000256" key="1">
    <source>
        <dbReference type="ARBA" id="ARBA00022536"/>
    </source>
</evidence>
<name>A0A7L1C9Z3_9PASS</name>
<dbReference type="SMART" id="SM01242">
    <property type="entry name" value="Integrin_B_tail"/>
    <property type="match status" value="1"/>
</dbReference>
<keyword evidence="2" id="KW-0732">Signal</keyword>
<keyword evidence="4" id="KW-1133">Transmembrane helix</keyword>
<dbReference type="Proteomes" id="UP000534634">
    <property type="component" value="Unassembled WGS sequence"/>
</dbReference>
<dbReference type="InterPro" id="IPR012896">
    <property type="entry name" value="Integrin_bsu_tail"/>
</dbReference>
<dbReference type="GO" id="GO:0008305">
    <property type="term" value="C:integrin complex"/>
    <property type="evidence" value="ECO:0007669"/>
    <property type="project" value="TreeGrafter"/>
</dbReference>
<keyword evidence="5" id="KW-1015">Disulfide bond</keyword>
<dbReference type="PROSITE" id="PS00243">
    <property type="entry name" value="I_EGF_1"/>
    <property type="match status" value="1"/>
</dbReference>
<feature type="non-terminal residue" evidence="8">
    <location>
        <position position="152"/>
    </location>
</feature>
<reference evidence="8 9" key="1">
    <citation type="submission" date="2019-09" db="EMBL/GenBank/DDBJ databases">
        <title>Bird 10,000 Genomes (B10K) Project - Family phase.</title>
        <authorList>
            <person name="Zhang G."/>
        </authorList>
    </citation>
    <scope>NUCLEOTIDE SEQUENCE [LARGE SCALE GENOMIC DNA]</scope>
    <source>
        <strain evidence="8">B10K-DU-002-01</strain>
        <tissue evidence="8">Muscle</tissue>
    </source>
</reference>
<evidence type="ECO:0000256" key="4">
    <source>
        <dbReference type="ARBA" id="ARBA00022989"/>
    </source>
</evidence>
<dbReference type="InterPro" id="IPR015812">
    <property type="entry name" value="Integrin_bsu"/>
</dbReference>
<proteinExistence type="predicted"/>
<dbReference type="EMBL" id="VXBB01011777">
    <property type="protein sequence ID" value="NXM58163.1"/>
    <property type="molecule type" value="Genomic_DNA"/>
</dbReference>
<keyword evidence="1" id="KW-0245">EGF-like domain</keyword>
<organism evidence="8 9">
    <name type="scientific">Illadopsis cleaveri</name>
    <name type="common">blackcap illadopsis</name>
    <dbReference type="NCBI Taxonomy" id="201329"/>
    <lineage>
        <taxon>Eukaryota</taxon>
        <taxon>Metazoa</taxon>
        <taxon>Chordata</taxon>
        <taxon>Craniata</taxon>
        <taxon>Vertebrata</taxon>
        <taxon>Euteleostomi</taxon>
        <taxon>Archelosauria</taxon>
        <taxon>Archosauria</taxon>
        <taxon>Dinosauria</taxon>
        <taxon>Saurischia</taxon>
        <taxon>Theropoda</taxon>
        <taxon>Coelurosauria</taxon>
        <taxon>Aves</taxon>
        <taxon>Neognathae</taxon>
        <taxon>Neoaves</taxon>
        <taxon>Telluraves</taxon>
        <taxon>Australaves</taxon>
        <taxon>Passeriformes</taxon>
        <taxon>Sylvioidea</taxon>
        <taxon>Timaliidae</taxon>
        <taxon>Illadopsis</taxon>
    </lineage>
</organism>